<protein>
    <recommendedName>
        <fullName evidence="8">DoxX family membrane protein</fullName>
    </recommendedName>
</protein>
<name>A0ABN3GDI2_9PSEU</name>
<reference evidence="7" key="1">
    <citation type="journal article" date="2019" name="Int. J. Syst. Evol. Microbiol.">
        <title>The Global Catalogue of Microorganisms (GCM) 10K type strain sequencing project: providing services to taxonomists for standard genome sequencing and annotation.</title>
        <authorList>
            <consortium name="The Broad Institute Genomics Platform"/>
            <consortium name="The Broad Institute Genome Sequencing Center for Infectious Disease"/>
            <person name="Wu L."/>
            <person name="Ma J."/>
        </authorList>
    </citation>
    <scope>NUCLEOTIDE SEQUENCE [LARGE SCALE GENOMIC DNA]</scope>
    <source>
        <strain evidence="7">JCM 16221</strain>
    </source>
</reference>
<evidence type="ECO:0000256" key="5">
    <source>
        <dbReference type="SAM" id="Phobius"/>
    </source>
</evidence>
<keyword evidence="2 5" id="KW-0812">Transmembrane</keyword>
<dbReference type="PANTHER" id="PTHR36974:SF1">
    <property type="entry name" value="DOXX FAMILY MEMBRANE PROTEIN"/>
    <property type="match status" value="1"/>
</dbReference>
<evidence type="ECO:0008006" key="8">
    <source>
        <dbReference type="Google" id="ProtNLM"/>
    </source>
</evidence>
<keyword evidence="3 5" id="KW-1133">Transmembrane helix</keyword>
<accession>A0ABN3GDI2</accession>
<proteinExistence type="predicted"/>
<dbReference type="RefSeq" id="WP_344131544.1">
    <property type="nucleotide sequence ID" value="NZ_BAAARA010000008.1"/>
</dbReference>
<dbReference type="PANTHER" id="PTHR36974">
    <property type="entry name" value="MEMBRANE PROTEIN-RELATED"/>
    <property type="match status" value="1"/>
</dbReference>
<gene>
    <name evidence="6" type="ORF">GCM10009854_28480</name>
</gene>
<dbReference type="Pfam" id="PF07681">
    <property type="entry name" value="DoxX"/>
    <property type="match status" value="1"/>
</dbReference>
<evidence type="ECO:0000256" key="2">
    <source>
        <dbReference type="ARBA" id="ARBA00022692"/>
    </source>
</evidence>
<comment type="caution">
    <text evidence="6">The sequence shown here is derived from an EMBL/GenBank/DDBJ whole genome shotgun (WGS) entry which is preliminary data.</text>
</comment>
<feature type="transmembrane region" description="Helical" evidence="5">
    <location>
        <begin position="31"/>
        <end position="51"/>
    </location>
</feature>
<keyword evidence="7" id="KW-1185">Reference proteome</keyword>
<organism evidence="6 7">
    <name type="scientific">Saccharopolyspora halophila</name>
    <dbReference type="NCBI Taxonomy" id="405551"/>
    <lineage>
        <taxon>Bacteria</taxon>
        <taxon>Bacillati</taxon>
        <taxon>Actinomycetota</taxon>
        <taxon>Actinomycetes</taxon>
        <taxon>Pseudonocardiales</taxon>
        <taxon>Pseudonocardiaceae</taxon>
        <taxon>Saccharopolyspora</taxon>
    </lineage>
</organism>
<evidence type="ECO:0000313" key="6">
    <source>
        <dbReference type="EMBL" id="GAA2349193.1"/>
    </source>
</evidence>
<dbReference type="Proteomes" id="UP001501218">
    <property type="component" value="Unassembled WGS sequence"/>
</dbReference>
<feature type="transmembrane region" description="Helical" evidence="5">
    <location>
        <begin position="125"/>
        <end position="146"/>
    </location>
</feature>
<feature type="transmembrane region" description="Helical" evidence="5">
    <location>
        <begin position="92"/>
        <end position="113"/>
    </location>
</feature>
<sequence>MEPLIVLVVVTGLLLAAGTLGVRGLRAWPVALRGGLAAMFLLTGVVHFAWMRQEMIEMVPPGLPSPAVLVSLTGALELLGALALLVRALAPWSAAGLFALLLAMFPANVQHALSGAALDPGEGLLLRTLIQLVFLAATGVVAVHHFRSRRSSDGVDGRVS</sequence>
<dbReference type="EMBL" id="BAAARA010000008">
    <property type="protein sequence ID" value="GAA2349193.1"/>
    <property type="molecule type" value="Genomic_DNA"/>
</dbReference>
<evidence type="ECO:0000256" key="3">
    <source>
        <dbReference type="ARBA" id="ARBA00022989"/>
    </source>
</evidence>
<comment type="subcellular location">
    <subcellularLocation>
        <location evidence="1">Membrane</location>
        <topology evidence="1">Multi-pass membrane protein</topology>
    </subcellularLocation>
</comment>
<evidence type="ECO:0000256" key="1">
    <source>
        <dbReference type="ARBA" id="ARBA00004141"/>
    </source>
</evidence>
<feature type="transmembrane region" description="Helical" evidence="5">
    <location>
        <begin position="63"/>
        <end position="86"/>
    </location>
</feature>
<evidence type="ECO:0000256" key="4">
    <source>
        <dbReference type="ARBA" id="ARBA00023136"/>
    </source>
</evidence>
<evidence type="ECO:0000313" key="7">
    <source>
        <dbReference type="Proteomes" id="UP001501218"/>
    </source>
</evidence>
<dbReference type="InterPro" id="IPR032808">
    <property type="entry name" value="DoxX"/>
</dbReference>
<keyword evidence="4 5" id="KW-0472">Membrane</keyword>